<organism evidence="2 3">
    <name type="scientific">Geodermatophilus saharensis</name>
    <dbReference type="NCBI Taxonomy" id="1137994"/>
    <lineage>
        <taxon>Bacteria</taxon>
        <taxon>Bacillati</taxon>
        <taxon>Actinomycetota</taxon>
        <taxon>Actinomycetes</taxon>
        <taxon>Geodermatophilales</taxon>
        <taxon>Geodermatophilaceae</taxon>
        <taxon>Geodermatophilus</taxon>
    </lineage>
</organism>
<dbReference type="RefSeq" id="WP_141233658.1">
    <property type="nucleotide sequence ID" value="NZ_FZOH01000001.1"/>
</dbReference>
<dbReference type="AlphaFoldDB" id="A0A238ZFZ0"/>
<feature type="region of interest" description="Disordered" evidence="1">
    <location>
        <begin position="1"/>
        <end position="50"/>
    </location>
</feature>
<gene>
    <name evidence="2" type="ORF">SAMN04488107_0055</name>
</gene>
<keyword evidence="3" id="KW-1185">Reference proteome</keyword>
<dbReference type="InterPro" id="IPR029063">
    <property type="entry name" value="SAM-dependent_MTases_sf"/>
</dbReference>
<proteinExistence type="predicted"/>
<name>A0A238ZFZ0_9ACTN</name>
<protein>
    <recommendedName>
        <fullName evidence="4">Methyltransferase domain-containing protein</fullName>
    </recommendedName>
</protein>
<sequence length="444" mass="47015">MSKKRGQQIRRRPPNAAAASAPMSPMRQATRWLETAGVPRRPPTADQWHSQVAADPELARALRAAMHGVHKPPEDASPEELDAYERQVAAFVEQRCAALWATPERALLGYRDAEDARFVHAWLPWWAEHAPPAQRLLDIGAGAGLLACGYAALRPEMEVVAVEPHPAAAAVTSALAHRLGVADRVRPSRGGLSDLDTAALGGTVDQVVITRVLANQRGLWPRDIIGDAVDAPAAVRAGWSSQAAEAVAALLAPSVAALTDGGVLLLAERVHDAGELAVLAAGMQIAGAAVDLVDSGVQSGAVPDGADAVRMVRLVGRRGKEPIDAAALLAWAQAAPRNDRLPDIDAEHPRARLTSPPLWWAEIRYPESTGGGVHRVEIIPDGQSGWVWQATSKRMRELLRLPVGALAEAVARWRDQVGQMTTAGSCVVVTSDDGLQSGSTIAPA</sequence>
<dbReference type="SUPFAM" id="SSF53335">
    <property type="entry name" value="S-adenosyl-L-methionine-dependent methyltransferases"/>
    <property type="match status" value="1"/>
</dbReference>
<evidence type="ECO:0000313" key="2">
    <source>
        <dbReference type="EMBL" id="SNR82257.1"/>
    </source>
</evidence>
<dbReference type="Proteomes" id="UP000198386">
    <property type="component" value="Unassembled WGS sequence"/>
</dbReference>
<accession>A0A238ZFZ0</accession>
<evidence type="ECO:0000313" key="3">
    <source>
        <dbReference type="Proteomes" id="UP000198386"/>
    </source>
</evidence>
<feature type="compositionally biased region" description="Basic residues" evidence="1">
    <location>
        <begin position="1"/>
        <end position="13"/>
    </location>
</feature>
<feature type="compositionally biased region" description="Low complexity" evidence="1">
    <location>
        <begin position="14"/>
        <end position="27"/>
    </location>
</feature>
<reference evidence="3" key="1">
    <citation type="submission" date="2017-06" db="EMBL/GenBank/DDBJ databases">
        <authorList>
            <person name="Varghese N."/>
            <person name="Submissions S."/>
        </authorList>
    </citation>
    <scope>NUCLEOTIDE SEQUENCE [LARGE SCALE GENOMIC DNA]</scope>
    <source>
        <strain evidence="3">DSM 45423</strain>
    </source>
</reference>
<evidence type="ECO:0008006" key="4">
    <source>
        <dbReference type="Google" id="ProtNLM"/>
    </source>
</evidence>
<evidence type="ECO:0000256" key="1">
    <source>
        <dbReference type="SAM" id="MobiDB-lite"/>
    </source>
</evidence>
<dbReference type="Gene3D" id="3.40.50.150">
    <property type="entry name" value="Vaccinia Virus protein VP39"/>
    <property type="match status" value="1"/>
</dbReference>
<dbReference type="EMBL" id="FZOH01000001">
    <property type="protein sequence ID" value="SNR82257.1"/>
    <property type="molecule type" value="Genomic_DNA"/>
</dbReference>